<reference evidence="3" key="1">
    <citation type="journal article" date="2020" name="Nature">
        <title>Giant virus diversity and host interactions through global metagenomics.</title>
        <authorList>
            <person name="Schulz F."/>
            <person name="Roux S."/>
            <person name="Paez-Espino D."/>
            <person name="Jungbluth S."/>
            <person name="Walsh D.A."/>
            <person name="Denef V.J."/>
            <person name="McMahon K.D."/>
            <person name="Konstantinidis K.T."/>
            <person name="Eloe-Fadrosh E.A."/>
            <person name="Kyrpides N.C."/>
            <person name="Woyke T."/>
        </authorList>
    </citation>
    <scope>NUCLEOTIDE SEQUENCE</scope>
    <source>
        <strain evidence="3">GVMAG-M-3300023174-104</strain>
    </source>
</reference>
<dbReference type="CDD" id="cd02961">
    <property type="entry name" value="PDI_a_family"/>
    <property type="match status" value="1"/>
</dbReference>
<evidence type="ECO:0000313" key="3">
    <source>
        <dbReference type="EMBL" id="QHT10162.1"/>
    </source>
</evidence>
<dbReference type="Gene3D" id="3.40.30.10">
    <property type="entry name" value="Glutaredoxin"/>
    <property type="match status" value="1"/>
</dbReference>
<evidence type="ECO:0000259" key="2">
    <source>
        <dbReference type="Pfam" id="PF00085"/>
    </source>
</evidence>
<dbReference type="EMBL" id="MN739518">
    <property type="protein sequence ID" value="QHT10162.1"/>
    <property type="molecule type" value="Genomic_DNA"/>
</dbReference>
<dbReference type="Pfam" id="PF00085">
    <property type="entry name" value="Thioredoxin"/>
    <property type="match status" value="1"/>
</dbReference>
<proteinExistence type="predicted"/>
<sequence length="281" mass="31875">MSGLLFLNSTDLVQKMGEKGMILCIQPELKGMTLVMFYSKDCEHCKTLFGNFKQLPYFVTGCQFAIFNVDLNPQIVEQSKPTICPITYVPDVILYVNGAPYIRYDGGHDLADIQTFLQQIYEKLQKTSFFKSSDSNSNSSSMTPTPIQTPVPMSLQNQRTGTQSRGEEGFMDPRVDFQQHQRNQQPSHPQENHNAPYIQQANGHRIGPLPPLSQMDHQQYPQHPQQHQQQQEHYNNNNYPPVIPVSPMKPESEIPAYTIGKPVCSGPDEKCYLAFSDAYGK</sequence>
<feature type="compositionally biased region" description="Polar residues" evidence="1">
    <location>
        <begin position="154"/>
        <end position="164"/>
    </location>
</feature>
<dbReference type="InterPro" id="IPR036249">
    <property type="entry name" value="Thioredoxin-like_sf"/>
</dbReference>
<evidence type="ECO:0000256" key="1">
    <source>
        <dbReference type="SAM" id="MobiDB-lite"/>
    </source>
</evidence>
<feature type="compositionally biased region" description="Low complexity" evidence="1">
    <location>
        <begin position="217"/>
        <end position="235"/>
    </location>
</feature>
<protein>
    <recommendedName>
        <fullName evidence="2">Thioredoxin domain-containing protein</fullName>
    </recommendedName>
</protein>
<dbReference type="InterPro" id="IPR013766">
    <property type="entry name" value="Thioredoxin_domain"/>
</dbReference>
<feature type="region of interest" description="Disordered" evidence="1">
    <location>
        <begin position="201"/>
        <end position="235"/>
    </location>
</feature>
<feature type="compositionally biased region" description="Low complexity" evidence="1">
    <location>
        <begin position="131"/>
        <end position="141"/>
    </location>
</feature>
<feature type="domain" description="Thioredoxin" evidence="2">
    <location>
        <begin position="31"/>
        <end position="118"/>
    </location>
</feature>
<accession>A0A6C0D162</accession>
<organism evidence="3">
    <name type="scientific">viral metagenome</name>
    <dbReference type="NCBI Taxonomy" id="1070528"/>
    <lineage>
        <taxon>unclassified sequences</taxon>
        <taxon>metagenomes</taxon>
        <taxon>organismal metagenomes</taxon>
    </lineage>
</organism>
<feature type="region of interest" description="Disordered" evidence="1">
    <location>
        <begin position="131"/>
        <end position="170"/>
    </location>
</feature>
<name>A0A6C0D162_9ZZZZ</name>
<dbReference type="SUPFAM" id="SSF52833">
    <property type="entry name" value="Thioredoxin-like"/>
    <property type="match status" value="1"/>
</dbReference>
<dbReference type="AlphaFoldDB" id="A0A6C0D162"/>